<organism evidence="1 4">
    <name type="scientific">Streptomyces radicis</name>
    <dbReference type="NCBI Taxonomy" id="1750517"/>
    <lineage>
        <taxon>Bacteria</taxon>
        <taxon>Bacillati</taxon>
        <taxon>Actinomycetota</taxon>
        <taxon>Actinomycetes</taxon>
        <taxon>Kitasatosporales</taxon>
        <taxon>Streptomycetaceae</taxon>
        <taxon>Streptomyces</taxon>
    </lineage>
</organism>
<dbReference type="EMBL" id="RBDX01000002">
    <property type="protein sequence ID" value="RKN12015.1"/>
    <property type="molecule type" value="Genomic_DNA"/>
</dbReference>
<proteinExistence type="predicted"/>
<evidence type="ECO:0000313" key="1">
    <source>
        <dbReference type="EMBL" id="RKN12015.1"/>
    </source>
</evidence>
<keyword evidence="3" id="KW-1185">Reference proteome</keyword>
<dbReference type="OrthoDB" id="1414930at2"/>
<evidence type="ECO:0000313" key="4">
    <source>
        <dbReference type="Proteomes" id="UP000275024"/>
    </source>
</evidence>
<dbReference type="RefSeq" id="WP_120695945.1">
    <property type="nucleotide sequence ID" value="NZ_RBDX01000002.1"/>
</dbReference>
<reference evidence="3 4" key="1">
    <citation type="submission" date="2018-09" db="EMBL/GenBank/DDBJ databases">
        <title>Streptomyces sp. nov. DS1-2, an endophytic actinomycete isolated from roots of Dendrobium scabrilingue.</title>
        <authorList>
            <person name="Kuncharoen N."/>
            <person name="Kudo T."/>
            <person name="Ohkuma M."/>
            <person name="Yuki M."/>
            <person name="Tanasupawat S."/>
        </authorList>
    </citation>
    <scope>NUCLEOTIDE SEQUENCE [LARGE SCALE GENOMIC DNA]</scope>
    <source>
        <strain evidence="1 4">AZ1-7</strain>
        <strain evidence="2 3">DS1-2</strain>
    </source>
</reference>
<protein>
    <submittedName>
        <fullName evidence="1">Uncharacterized protein</fullName>
    </submittedName>
</protein>
<comment type="caution">
    <text evidence="1">The sequence shown here is derived from an EMBL/GenBank/DDBJ whole genome shotgun (WGS) entry which is preliminary data.</text>
</comment>
<dbReference type="Proteomes" id="UP000268652">
    <property type="component" value="Unassembled WGS sequence"/>
</dbReference>
<accession>A0A3A9WGC9</accession>
<evidence type="ECO:0000313" key="2">
    <source>
        <dbReference type="EMBL" id="RKN25934.1"/>
    </source>
</evidence>
<evidence type="ECO:0000313" key="3">
    <source>
        <dbReference type="Proteomes" id="UP000268652"/>
    </source>
</evidence>
<name>A0A3A9WGC9_9ACTN</name>
<dbReference type="Proteomes" id="UP000275024">
    <property type="component" value="Unassembled WGS sequence"/>
</dbReference>
<sequence length="243" mass="25917">MSGIQEIIGRIRQELDGELRERVRKELAGRPRAWLVDQLLGETLGPAASPSAPALRAPAGTVGDPGLDVAALAELVERYRALTREGMEAEGLLIGPPAKGGELIGPERRSAAGAELLHEAKDMLHALLFGTPEDGVYLNRVGRELLTITVPRAKAHSIAFALRAATEIGAEGTWRAPAGPPLDDRAPNTLLQVEYGEVTEELVGNGIVACLKVINNLEINEQVLYARMESVDEVPCGRRGDGG</sequence>
<dbReference type="AlphaFoldDB" id="A0A3A9WGC9"/>
<dbReference type="EMBL" id="RBDY01000003">
    <property type="protein sequence ID" value="RKN25934.1"/>
    <property type="molecule type" value="Genomic_DNA"/>
</dbReference>
<gene>
    <name evidence="2" type="ORF">D7318_06785</name>
    <name evidence="1" type="ORF">D7319_03695</name>
</gene>